<dbReference type="InterPro" id="IPR026906">
    <property type="entry name" value="LRR_5"/>
</dbReference>
<dbReference type="Pfam" id="PF13306">
    <property type="entry name" value="LRR_5"/>
    <property type="match status" value="1"/>
</dbReference>
<gene>
    <name evidence="1" type="ORF">TPC1_14969</name>
</gene>
<dbReference type="Gene3D" id="3.80.10.10">
    <property type="entry name" value="Ribonuclease Inhibitor"/>
    <property type="match status" value="1"/>
</dbReference>
<dbReference type="EMBL" id="GDID01003678">
    <property type="protein sequence ID" value="JAP92928.1"/>
    <property type="molecule type" value="Transcribed_RNA"/>
</dbReference>
<feature type="non-terminal residue" evidence="1">
    <location>
        <position position="1"/>
    </location>
</feature>
<organism evidence="1">
    <name type="scientific">Trepomonas sp. PC1</name>
    <dbReference type="NCBI Taxonomy" id="1076344"/>
    <lineage>
        <taxon>Eukaryota</taxon>
        <taxon>Metamonada</taxon>
        <taxon>Diplomonadida</taxon>
        <taxon>Hexamitidae</taxon>
        <taxon>Hexamitinae</taxon>
        <taxon>Trepomonas</taxon>
    </lineage>
</organism>
<protein>
    <submittedName>
        <fullName evidence="1">Leucine rich repeats-containing protein</fullName>
    </submittedName>
</protein>
<sequence length="186" mass="20907">ASPKTHSPTQPLLKVAPLTTQIGQRAFAGCAQLTQFRSKNLAEVGNSAFTYCQKLEKIDLSKVTKAEAGSFNFNVKLQNLDMEACRSLPAWCFKDCHALLQVKGQFEFIDANAFGARENKVNVVTQNIKKGEFTFYRIGDEIKYQEALGLEYTERKNIIKRIINIKTKAEVITVTKKVLNVCQDVQ</sequence>
<reference evidence="1" key="1">
    <citation type="submission" date="2015-07" db="EMBL/GenBank/DDBJ databases">
        <title>Adaptation to a free-living lifestyle via gene acquisitions in the diplomonad Trepomonas sp. PC1.</title>
        <authorList>
            <person name="Xu F."/>
            <person name="Jerlstrom-Hultqvist J."/>
            <person name="Kolisko M."/>
            <person name="Simpson A.G.B."/>
            <person name="Roger A.J."/>
            <person name="Svard S.G."/>
            <person name="Andersson J.O."/>
        </authorList>
    </citation>
    <scope>NUCLEOTIDE SEQUENCE</scope>
    <source>
        <strain evidence="1">PC1</strain>
    </source>
</reference>
<dbReference type="AlphaFoldDB" id="A0A146K9A8"/>
<proteinExistence type="predicted"/>
<accession>A0A146K9A8</accession>
<name>A0A146K9A8_9EUKA</name>
<dbReference type="SUPFAM" id="SSF52058">
    <property type="entry name" value="L domain-like"/>
    <property type="match status" value="1"/>
</dbReference>
<evidence type="ECO:0000313" key="1">
    <source>
        <dbReference type="EMBL" id="JAP92928.1"/>
    </source>
</evidence>
<dbReference type="InterPro" id="IPR032675">
    <property type="entry name" value="LRR_dom_sf"/>
</dbReference>